<proteinExistence type="predicted"/>
<dbReference type="VEuPathDB" id="VectorBase:AMAM021472"/>
<reference evidence="3" key="2">
    <citation type="submission" date="2020-05" db="UniProtKB">
        <authorList>
            <consortium name="EnsemblMetazoa"/>
        </authorList>
    </citation>
    <scope>IDENTIFICATION</scope>
    <source>
        <strain evidence="3">maculatus3</strain>
    </source>
</reference>
<dbReference type="Proteomes" id="UP000075901">
    <property type="component" value="Unassembled WGS sequence"/>
</dbReference>
<reference evidence="4" key="1">
    <citation type="submission" date="2013-09" db="EMBL/GenBank/DDBJ databases">
        <title>The Genome Sequence of Anopheles maculatus species B.</title>
        <authorList>
            <consortium name="The Broad Institute Genomics Platform"/>
            <person name="Neafsey D.E."/>
            <person name="Besansky N."/>
            <person name="Howell P."/>
            <person name="Walton C."/>
            <person name="Young S.K."/>
            <person name="Zeng Q."/>
            <person name="Gargeya S."/>
            <person name="Fitzgerald M."/>
            <person name="Haas B."/>
            <person name="Abouelleil A."/>
            <person name="Allen A.W."/>
            <person name="Alvarado L."/>
            <person name="Arachchi H.M."/>
            <person name="Berlin A.M."/>
            <person name="Chapman S.B."/>
            <person name="Gainer-Dewar J."/>
            <person name="Goldberg J."/>
            <person name="Griggs A."/>
            <person name="Gujja S."/>
            <person name="Hansen M."/>
            <person name="Howarth C."/>
            <person name="Imamovic A."/>
            <person name="Ireland A."/>
            <person name="Larimer J."/>
            <person name="McCowan C."/>
            <person name="Murphy C."/>
            <person name="Pearson M."/>
            <person name="Poon T.W."/>
            <person name="Priest M."/>
            <person name="Roberts A."/>
            <person name="Saif S."/>
            <person name="Shea T."/>
            <person name="Sisk P."/>
            <person name="Sykes S."/>
            <person name="Wortman J."/>
            <person name="Nusbaum C."/>
            <person name="Birren B."/>
        </authorList>
    </citation>
    <scope>NUCLEOTIDE SEQUENCE [LARGE SCALE GENOMIC DNA]</scope>
    <source>
        <strain evidence="4">maculatus3</strain>
    </source>
</reference>
<sequence length="298" mass="33531">MASKRIVERAKKASLYTKDLLLDEDDEIEDEECTEDEEDDDDEEDEDAAPSADGTAQNENDGEKTVATKSDKMEKENVALEKLANKFVDDLLQLKKHYQGFKLNAETQTTEHRNEVKRLNTELKNATKCMEKIKATNEEQMNEISRLKKELETTTTQKEGLVKCFENTETSLRSEVQKLDLCLQQATEEKTEQAERILQMQGDMQTAESQAALSNAENVKLLQKLRDTACEKERLNSQLEASKAKISELKRAIQILESDPFTTTTAQAQSGESFSCPVCGGEFSSLANMQIHAEDCNG</sequence>
<evidence type="ECO:0000256" key="2">
    <source>
        <dbReference type="SAM" id="MobiDB-lite"/>
    </source>
</evidence>
<evidence type="ECO:0000313" key="3">
    <source>
        <dbReference type="EnsemblMetazoa" id="AMAM021472-PA"/>
    </source>
</evidence>
<dbReference type="AlphaFoldDB" id="A0A182T802"/>
<feature type="coiled-coil region" evidence="1">
    <location>
        <begin position="102"/>
        <end position="157"/>
    </location>
</feature>
<feature type="compositionally biased region" description="Acidic residues" evidence="2">
    <location>
        <begin position="22"/>
        <end position="48"/>
    </location>
</feature>
<keyword evidence="4" id="KW-1185">Reference proteome</keyword>
<keyword evidence="1" id="KW-0175">Coiled coil</keyword>
<feature type="coiled-coil region" evidence="1">
    <location>
        <begin position="183"/>
        <end position="259"/>
    </location>
</feature>
<evidence type="ECO:0008006" key="5">
    <source>
        <dbReference type="Google" id="ProtNLM"/>
    </source>
</evidence>
<organism evidence="3 4">
    <name type="scientific">Anopheles maculatus</name>
    <dbReference type="NCBI Taxonomy" id="74869"/>
    <lineage>
        <taxon>Eukaryota</taxon>
        <taxon>Metazoa</taxon>
        <taxon>Ecdysozoa</taxon>
        <taxon>Arthropoda</taxon>
        <taxon>Hexapoda</taxon>
        <taxon>Insecta</taxon>
        <taxon>Pterygota</taxon>
        <taxon>Neoptera</taxon>
        <taxon>Endopterygota</taxon>
        <taxon>Diptera</taxon>
        <taxon>Nematocera</taxon>
        <taxon>Culicoidea</taxon>
        <taxon>Culicidae</taxon>
        <taxon>Anophelinae</taxon>
        <taxon>Anopheles</taxon>
        <taxon>Anopheles maculatus group</taxon>
    </lineage>
</organism>
<accession>A0A182T802</accession>
<name>A0A182T802_9DIPT</name>
<evidence type="ECO:0000313" key="4">
    <source>
        <dbReference type="Proteomes" id="UP000075901"/>
    </source>
</evidence>
<dbReference type="EnsemblMetazoa" id="AMAM021472-RA">
    <property type="protein sequence ID" value="AMAM021472-PA"/>
    <property type="gene ID" value="AMAM021472"/>
</dbReference>
<protein>
    <recommendedName>
        <fullName evidence="5">C2H2-type domain-containing protein</fullName>
    </recommendedName>
</protein>
<feature type="region of interest" description="Disordered" evidence="2">
    <location>
        <begin position="18"/>
        <end position="74"/>
    </location>
</feature>
<evidence type="ECO:0000256" key="1">
    <source>
        <dbReference type="SAM" id="Coils"/>
    </source>
</evidence>
<feature type="compositionally biased region" description="Basic and acidic residues" evidence="2">
    <location>
        <begin position="61"/>
        <end position="74"/>
    </location>
</feature>